<keyword evidence="2" id="KW-1185">Reference proteome</keyword>
<reference evidence="1 2" key="1">
    <citation type="submission" date="2020-10" db="EMBL/GenBank/DDBJ databases">
        <title>Bacillus sp. HD4P25, an endophyte from a halophyte.</title>
        <authorList>
            <person name="Sun J.-Q."/>
        </authorList>
    </citation>
    <scope>NUCLEOTIDE SEQUENCE [LARGE SCALE GENOMIC DNA]</scope>
    <source>
        <strain evidence="1 2">YIM 93174</strain>
    </source>
</reference>
<dbReference type="EMBL" id="JADCLJ010000002">
    <property type="protein sequence ID" value="MBE4906469.1"/>
    <property type="molecule type" value="Genomic_DNA"/>
</dbReference>
<dbReference type="RefSeq" id="WP_193533991.1">
    <property type="nucleotide sequence ID" value="NZ_JADCLJ010000002.1"/>
</dbReference>
<proteinExistence type="predicted"/>
<dbReference type="Proteomes" id="UP001516662">
    <property type="component" value="Unassembled WGS sequence"/>
</dbReference>
<name>A0ABR9QD98_9BACI</name>
<protein>
    <submittedName>
        <fullName evidence="1">Uncharacterized protein</fullName>
    </submittedName>
</protein>
<organism evidence="1 2">
    <name type="scientific">Litchfieldia luteola</name>
    <dbReference type="NCBI Taxonomy" id="682179"/>
    <lineage>
        <taxon>Bacteria</taxon>
        <taxon>Bacillati</taxon>
        <taxon>Bacillota</taxon>
        <taxon>Bacilli</taxon>
        <taxon>Bacillales</taxon>
        <taxon>Bacillaceae</taxon>
        <taxon>Litchfieldia</taxon>
    </lineage>
</organism>
<accession>A0ABR9QD98</accession>
<gene>
    <name evidence="1" type="ORF">IMZ08_00170</name>
</gene>
<evidence type="ECO:0000313" key="1">
    <source>
        <dbReference type="EMBL" id="MBE4906469.1"/>
    </source>
</evidence>
<evidence type="ECO:0000313" key="2">
    <source>
        <dbReference type="Proteomes" id="UP001516662"/>
    </source>
</evidence>
<comment type="caution">
    <text evidence="1">The sequence shown here is derived from an EMBL/GenBank/DDBJ whole genome shotgun (WGS) entry which is preliminary data.</text>
</comment>
<sequence>MYSLYALCIFGISLNQVKNLVRAGFTLRDFEEKTLSVMELGVHKPALVETIIKIIPNIRKEDKEDNLYQLANEGLSGTIINNLIDLNISYHDLNILTLERFNELTGGNRKSAFTKIITAFEIVETSKGRVPYRKVRKSIIEIVTNLKLDEAIKVDKVQETLFSEYRIKVNDDNLESILQDMLNNNYIGYNSLGIKRYYPSLMDYLKGEFKDKEIFIKRLQGKTLAELGNEFQYSRQGVRNIEVRVINSMPVFVEDIRYRVDFEKYNFPKDLFCSIFEEQIEVYYYLNLKYVKGNQSVINDFFNIKFSESQRKQLLKYFNCFLSRKGEIKELSKMSIFEEVVSKYALEAVTDDEIVEKYNEYIIKNNLPKSYQSDESSLRGISDRCQNVIRGKGSTYRYYDFEVLTNHVINQLKEHLELASGVYSMKKIFRENPELMEEVDIRTEYELHNLYRRTIEVDNVYYTRMPEFTIEKIDKKEFFIGLFKEYSPIPLKEFVEYIEEVYGLRQDSLSSYITGFLNEYLYEDIIKTDYIELSDVEIAKLKSLLTKPIYTFEEVKKIGRSILDDFDERFLNNMTLSKVGYQIKSNFILSDSYNSLDDYFRRMILSNDYFVNEHLDVYRTQTFGSVIYNLEKNYEIFKVEKDTYITFKKLTEAGVTVNDILDYKRVLIDFIKSDENKYFTLHSIREEGFDHPLNNLGFSEIFYERIIWTFEGFRAIQAASTYIFKKTNSILSLREFLYDYISDKRVIKLEELIEDMVEVYGIILEASKVVYLLGQTDVFYSEELYKFYIDKEDFYEEVY</sequence>